<evidence type="ECO:0000313" key="3">
    <source>
        <dbReference type="Proteomes" id="UP000027586"/>
    </source>
</evidence>
<protein>
    <submittedName>
        <fullName evidence="2">Uncharacterized protein</fullName>
    </submittedName>
</protein>
<keyword evidence="3" id="KW-1185">Reference proteome</keyword>
<accession>A0A068SEY9</accession>
<sequence length="584" mass="66524">MSDSCIVYFIGSHRSAHAAQLCSRPFPQAQDPMTYPGFEELKDYITKTQRPNFKSFVGTRIPEVSEWSMDTAITKPEDLHGTWWRRYKQVYMSVHNKDDARSLQAPKYNQFTWNVIMDTMDKMRKLRDTYETGTITLYTAAATPAKERAMPTITTTASSSSSSSNPAISNTSSPTISNTSSIHTTSTIDMSTSMDDSMTSGTTGSISLKTPKTTEQMLYNFGIKKFCGSLKKDDKENIAALKQDGTSIKYVEAIAIQRGEYYGSAIYTTMRQILSPKQIDYLDQHDIIETYCGLELPTIEILKDIIENCEHVDAILARVYKEKLHLVENGKRKTNIFKALSILEIVTESLDYKIPDDASELAYYRRFAMLLDVLYRDTDINMIDGENISEATRDSIEHNQDTFGFEAVHSTGRRIDLMIRLADSNTELSANEWKSKKTSRLILKQQSKNVRSNCAILNKLHIMTHTEISQVMAVEFVGSVGYLYLLQLKNALYVPSVLYRLHLPSQIEHLPEFLNTIKALFLWKEFVESMVKKLRTCTLPQQLDKELGSSLRYKQQPDTFVNTPPPSNVFHIPSNHREKKTQIV</sequence>
<dbReference type="AlphaFoldDB" id="A0A068SEY9"/>
<name>A0A068SEY9_9FUNG</name>
<comment type="caution">
    <text evidence="2">The sequence shown here is derived from an EMBL/GenBank/DDBJ whole genome shotgun (WGS) entry which is preliminary data.</text>
</comment>
<dbReference type="Proteomes" id="UP000027586">
    <property type="component" value="Unassembled WGS sequence"/>
</dbReference>
<dbReference type="OrthoDB" id="2276338at2759"/>
<dbReference type="VEuPathDB" id="FungiDB:LCOR_11700.1"/>
<feature type="region of interest" description="Disordered" evidence="1">
    <location>
        <begin position="149"/>
        <end position="182"/>
    </location>
</feature>
<evidence type="ECO:0000313" key="2">
    <source>
        <dbReference type="EMBL" id="CDH60923.1"/>
    </source>
</evidence>
<gene>
    <name evidence="2" type="ORF">LCOR_11700.1</name>
</gene>
<evidence type="ECO:0000256" key="1">
    <source>
        <dbReference type="SAM" id="MobiDB-lite"/>
    </source>
</evidence>
<proteinExistence type="predicted"/>
<feature type="compositionally biased region" description="Low complexity" evidence="1">
    <location>
        <begin position="152"/>
        <end position="182"/>
    </location>
</feature>
<reference evidence="2" key="1">
    <citation type="submission" date="2013-08" db="EMBL/GenBank/DDBJ databases">
        <title>Gene expansion shapes genome architecture in the human pathogen Lichtheimia corymbifera: an evolutionary genomics analysis in the ancient terrestrial Mucorales (Mucoromycotina).</title>
        <authorList>
            <person name="Schwartze V.U."/>
            <person name="Winter S."/>
            <person name="Shelest E."/>
            <person name="Marcet-Houben M."/>
            <person name="Horn F."/>
            <person name="Wehner S."/>
            <person name="Hoffmann K."/>
            <person name="Riege K."/>
            <person name="Sammeth M."/>
            <person name="Nowrousian M."/>
            <person name="Valiante V."/>
            <person name="Linde J."/>
            <person name="Jacobsen I.D."/>
            <person name="Marz M."/>
            <person name="Brakhage A.A."/>
            <person name="Gabaldon T."/>
            <person name="Bocker S."/>
            <person name="Voigt K."/>
        </authorList>
    </citation>
    <scope>NUCLEOTIDE SEQUENCE [LARGE SCALE GENOMIC DNA]</scope>
    <source>
        <strain evidence="2">FSU 9682</strain>
    </source>
</reference>
<dbReference type="EMBL" id="CBTN010000115">
    <property type="protein sequence ID" value="CDH60923.1"/>
    <property type="molecule type" value="Genomic_DNA"/>
</dbReference>
<organism evidence="2 3">
    <name type="scientific">Lichtheimia corymbifera JMRC:FSU:9682</name>
    <dbReference type="NCBI Taxonomy" id="1263082"/>
    <lineage>
        <taxon>Eukaryota</taxon>
        <taxon>Fungi</taxon>
        <taxon>Fungi incertae sedis</taxon>
        <taxon>Mucoromycota</taxon>
        <taxon>Mucoromycotina</taxon>
        <taxon>Mucoromycetes</taxon>
        <taxon>Mucorales</taxon>
        <taxon>Lichtheimiaceae</taxon>
        <taxon>Lichtheimia</taxon>
    </lineage>
</organism>